<dbReference type="RefSeq" id="WP_142095400.1">
    <property type="nucleotide sequence ID" value="NZ_VIGH01000002.1"/>
</dbReference>
<feature type="transmembrane region" description="Helical" evidence="1">
    <location>
        <begin position="105"/>
        <end position="124"/>
    </location>
</feature>
<dbReference type="AlphaFoldDB" id="A0A541BND3"/>
<feature type="transmembrane region" description="Helical" evidence="1">
    <location>
        <begin position="44"/>
        <end position="62"/>
    </location>
</feature>
<feature type="transmembrane region" description="Helical" evidence="1">
    <location>
        <begin position="12"/>
        <end position="38"/>
    </location>
</feature>
<keyword evidence="1" id="KW-0472">Membrane</keyword>
<keyword evidence="1" id="KW-1133">Transmembrane helix</keyword>
<reference evidence="2 3" key="1">
    <citation type="submission" date="2019-06" db="EMBL/GenBank/DDBJ databases">
        <title>Rhodococcus spaelei sp. nov., isolated from a cave.</title>
        <authorList>
            <person name="Lee S.D."/>
        </authorList>
    </citation>
    <scope>NUCLEOTIDE SEQUENCE [LARGE SCALE GENOMIC DNA]</scope>
    <source>
        <strain evidence="2 3">C9-5</strain>
    </source>
</reference>
<keyword evidence="3" id="KW-1185">Reference proteome</keyword>
<accession>A0A541BND3</accession>
<evidence type="ECO:0008006" key="4">
    <source>
        <dbReference type="Google" id="ProtNLM"/>
    </source>
</evidence>
<gene>
    <name evidence="2" type="ORF">FK531_03975</name>
</gene>
<keyword evidence="1" id="KW-0812">Transmembrane</keyword>
<evidence type="ECO:0000313" key="3">
    <source>
        <dbReference type="Proteomes" id="UP000316256"/>
    </source>
</evidence>
<comment type="caution">
    <text evidence="2">The sequence shown here is derived from an EMBL/GenBank/DDBJ whole genome shotgun (WGS) entry which is preliminary data.</text>
</comment>
<feature type="transmembrane region" description="Helical" evidence="1">
    <location>
        <begin position="74"/>
        <end position="93"/>
    </location>
</feature>
<name>A0A541BND3_9NOCA</name>
<dbReference type="EMBL" id="VIGH01000002">
    <property type="protein sequence ID" value="TQF73847.1"/>
    <property type="molecule type" value="Genomic_DNA"/>
</dbReference>
<protein>
    <recommendedName>
        <fullName evidence="4">Facilitated glucose transporter</fullName>
    </recommendedName>
</protein>
<evidence type="ECO:0000313" key="2">
    <source>
        <dbReference type="EMBL" id="TQF73847.1"/>
    </source>
</evidence>
<dbReference type="Proteomes" id="UP000316256">
    <property type="component" value="Unassembled WGS sequence"/>
</dbReference>
<organism evidence="2 3">
    <name type="scientific">Rhodococcus spelaei</name>
    <dbReference type="NCBI Taxonomy" id="2546320"/>
    <lineage>
        <taxon>Bacteria</taxon>
        <taxon>Bacillati</taxon>
        <taxon>Actinomycetota</taxon>
        <taxon>Actinomycetes</taxon>
        <taxon>Mycobacteriales</taxon>
        <taxon>Nocardiaceae</taxon>
        <taxon>Rhodococcus</taxon>
    </lineage>
</organism>
<proteinExistence type="predicted"/>
<evidence type="ECO:0000256" key="1">
    <source>
        <dbReference type="SAM" id="Phobius"/>
    </source>
</evidence>
<sequence length="138" mass="14221">MTASQRTPSTPGILDSAILALLVFDGLLTAVLAVLFLPVRLGSVPFPVSALAAAVINVLLVVGARTVTDRPVMTALPVVGWFVGFAICMFGGPGGDALLLADWRTLLLLVCGVVPPGILLFKFASDAAVARGQAARPR</sequence>
<dbReference type="OrthoDB" id="3699727at2"/>